<evidence type="ECO:0000313" key="1">
    <source>
        <dbReference type="EMBL" id="TKC07085.1"/>
    </source>
</evidence>
<dbReference type="EMBL" id="SWBQ01000002">
    <property type="protein sequence ID" value="TKC07085.1"/>
    <property type="molecule type" value="Genomic_DNA"/>
</dbReference>
<gene>
    <name evidence="1" type="ORF">FA047_07445</name>
</gene>
<dbReference type="Pfam" id="PF19781">
    <property type="entry name" value="DUF6266"/>
    <property type="match status" value="1"/>
</dbReference>
<sequence length="108" mass="12187">MDASVLLAGNPEDGLSLWFSWELTQEDLEWPRCDDQVMLMAYFPDEMFEYPAYYKVAGAKRKAGQDVLEIPVAMAGKSMEVYIAVIAEDRSDVSRTQYLGRIVAPDVT</sequence>
<keyword evidence="2" id="KW-1185">Reference proteome</keyword>
<name>A0A4U1CNR0_9SPHI</name>
<dbReference type="InterPro" id="IPR046233">
    <property type="entry name" value="DUF6266"/>
</dbReference>
<protein>
    <submittedName>
        <fullName evidence="1">Uncharacterized protein</fullName>
    </submittedName>
</protein>
<dbReference type="AlphaFoldDB" id="A0A4U1CNR0"/>
<reference evidence="1 2" key="1">
    <citation type="submission" date="2019-04" db="EMBL/GenBank/DDBJ databases">
        <title>Pedobacter sp. RP-3-15 sp. nov., isolated from Arctic soil.</title>
        <authorList>
            <person name="Dahal R.H."/>
            <person name="Kim D.-U."/>
        </authorList>
    </citation>
    <scope>NUCLEOTIDE SEQUENCE [LARGE SCALE GENOMIC DNA]</scope>
    <source>
        <strain evidence="1 2">RP-3-15</strain>
    </source>
</reference>
<accession>A0A4U1CNR0</accession>
<evidence type="ECO:0000313" key="2">
    <source>
        <dbReference type="Proteomes" id="UP000307244"/>
    </source>
</evidence>
<dbReference type="Proteomes" id="UP000307244">
    <property type="component" value="Unassembled WGS sequence"/>
</dbReference>
<proteinExistence type="predicted"/>
<comment type="caution">
    <text evidence="1">The sequence shown here is derived from an EMBL/GenBank/DDBJ whole genome shotgun (WGS) entry which is preliminary data.</text>
</comment>
<organism evidence="1 2">
    <name type="scientific">Pedobacter frigoris</name>
    <dbReference type="NCBI Taxonomy" id="2571272"/>
    <lineage>
        <taxon>Bacteria</taxon>
        <taxon>Pseudomonadati</taxon>
        <taxon>Bacteroidota</taxon>
        <taxon>Sphingobacteriia</taxon>
        <taxon>Sphingobacteriales</taxon>
        <taxon>Sphingobacteriaceae</taxon>
        <taxon>Pedobacter</taxon>
    </lineage>
</organism>